<dbReference type="EMBL" id="HACG01032949">
    <property type="protein sequence ID" value="CEK79814.1"/>
    <property type="molecule type" value="Transcribed_RNA"/>
</dbReference>
<reference evidence="2" key="1">
    <citation type="submission" date="2014-12" db="EMBL/GenBank/DDBJ databases">
        <title>Insight into the proteome of Arion vulgaris.</title>
        <authorList>
            <person name="Aradska J."/>
            <person name="Bulat T."/>
            <person name="Smidak R."/>
            <person name="Sarate P."/>
            <person name="Gangsoo J."/>
            <person name="Sialana F."/>
            <person name="Bilban M."/>
            <person name="Lubec G."/>
        </authorList>
    </citation>
    <scope>NUCLEOTIDE SEQUENCE</scope>
    <source>
        <tissue evidence="2">Skin</tissue>
    </source>
</reference>
<sequence length="50" mass="6219">MRMKSNLLPSRAYNNQESRRVLETDIKRIGKTWKEYWKGWQVEEELEEVY</sequence>
<evidence type="ECO:0000313" key="1">
    <source>
        <dbReference type="EMBL" id="CEK79813.1"/>
    </source>
</evidence>
<dbReference type="AlphaFoldDB" id="A0A0B7AFL5"/>
<organism evidence="2">
    <name type="scientific">Arion vulgaris</name>
    <dbReference type="NCBI Taxonomy" id="1028688"/>
    <lineage>
        <taxon>Eukaryota</taxon>
        <taxon>Metazoa</taxon>
        <taxon>Spiralia</taxon>
        <taxon>Lophotrochozoa</taxon>
        <taxon>Mollusca</taxon>
        <taxon>Gastropoda</taxon>
        <taxon>Heterobranchia</taxon>
        <taxon>Euthyneura</taxon>
        <taxon>Panpulmonata</taxon>
        <taxon>Eupulmonata</taxon>
        <taxon>Stylommatophora</taxon>
        <taxon>Helicina</taxon>
        <taxon>Arionoidea</taxon>
        <taxon>Arionidae</taxon>
        <taxon>Arion</taxon>
    </lineage>
</organism>
<dbReference type="EMBL" id="HACG01032948">
    <property type="protein sequence ID" value="CEK79813.1"/>
    <property type="molecule type" value="Transcribed_RNA"/>
</dbReference>
<name>A0A0B7AFL5_9EUPU</name>
<evidence type="ECO:0000313" key="2">
    <source>
        <dbReference type="EMBL" id="CEK79814.1"/>
    </source>
</evidence>
<evidence type="ECO:0000313" key="3">
    <source>
        <dbReference type="EMBL" id="CEK79817.1"/>
    </source>
</evidence>
<proteinExistence type="predicted"/>
<dbReference type="EMBL" id="HACG01032952">
    <property type="protein sequence ID" value="CEK79817.1"/>
    <property type="molecule type" value="Transcribed_RNA"/>
</dbReference>
<gene>
    <name evidence="2" type="primary">ORF117637</name>
    <name evidence="1" type="synonym">ORF117630</name>
    <name evidence="3" type="synonym">ORF117649</name>
</gene>
<protein>
    <submittedName>
        <fullName evidence="2">Uncharacterized protein</fullName>
    </submittedName>
</protein>
<accession>A0A0B7AFL5</accession>